<dbReference type="SMART" id="SM00530">
    <property type="entry name" value="HTH_XRE"/>
    <property type="match status" value="1"/>
</dbReference>
<dbReference type="SUPFAM" id="SSF47413">
    <property type="entry name" value="lambda repressor-like DNA-binding domains"/>
    <property type="match status" value="1"/>
</dbReference>
<sequence>MAGPSLEGLINPDMLAWARTQSRMDVATAAAKVHQTAERLTEWEAGTRAPTLNQLRELANVYKRSVGVFFLKERPRVPRRPVDYRQFEVKARETMTPALANGMREAEAKRDAALDIYTQMEEAPPEWDLQIRRDASADHAAEVILARLGVTMQTRAGWQNHYEALSGWRAAVESLGVLVVQLRNVPMEEMRGCSIAHFPLPVIILNSADSPLGRVFTLLHELTHLARAESGLCDLTEDAPRAEADEQVEAFCNRVAGLVLVPPADLLRLPEVQRANDNTQWRPESLQAMRRMFWTSQEVILRRLLDNGKTSREFYRAMREQFQRDYAAQRDQAGGPVPYYRVVLLNNGRLLTRLALNAYGAQAITGAELSRILNAKLDHLPKIREALKGEVIA</sequence>
<gene>
    <name evidence="3" type="ORF">PSS4_v1_600002</name>
</gene>
<dbReference type="Pfam" id="PF06114">
    <property type="entry name" value="Peptidase_M78"/>
    <property type="match status" value="1"/>
</dbReference>
<dbReference type="InterPro" id="IPR010359">
    <property type="entry name" value="IrrE_HExxH"/>
</dbReference>
<dbReference type="Gene3D" id="1.10.10.2910">
    <property type="match status" value="1"/>
</dbReference>
<dbReference type="AlphaFoldDB" id="A0A0S4U828"/>
<protein>
    <recommendedName>
        <fullName evidence="2">HTH cro/C1-type domain-containing protein</fullName>
    </recommendedName>
</protein>
<dbReference type="EMBL" id="LN899821">
    <property type="protein sequence ID" value="CUV18386.1"/>
    <property type="molecule type" value="Genomic_DNA"/>
</dbReference>
<name>A0A0S4U828_RALSL</name>
<accession>A0A0S4U828</accession>
<dbReference type="InterPro" id="IPR001387">
    <property type="entry name" value="Cro/C1-type_HTH"/>
</dbReference>
<organism evidence="3">
    <name type="scientific">Ralstonia solanacearum</name>
    <name type="common">Pseudomonas solanacearum</name>
    <dbReference type="NCBI Taxonomy" id="305"/>
    <lineage>
        <taxon>Bacteria</taxon>
        <taxon>Pseudomonadati</taxon>
        <taxon>Pseudomonadota</taxon>
        <taxon>Betaproteobacteria</taxon>
        <taxon>Burkholderiales</taxon>
        <taxon>Burkholderiaceae</taxon>
        <taxon>Ralstonia</taxon>
        <taxon>Ralstonia solanacearum species complex</taxon>
    </lineage>
</organism>
<evidence type="ECO:0000256" key="1">
    <source>
        <dbReference type="ARBA" id="ARBA00007227"/>
    </source>
</evidence>
<comment type="similarity">
    <text evidence="1">Belongs to the short-chain fatty acyl-CoA assimilation regulator (ScfR) family.</text>
</comment>
<dbReference type="PANTHER" id="PTHR43236">
    <property type="entry name" value="ANTITOXIN HIGA1"/>
    <property type="match status" value="1"/>
</dbReference>
<dbReference type="InterPro" id="IPR052345">
    <property type="entry name" value="Rad_response_metalloprotease"/>
</dbReference>
<feature type="domain" description="HTH cro/C1-type" evidence="2">
    <location>
        <begin position="43"/>
        <end position="69"/>
    </location>
</feature>
<evidence type="ECO:0000259" key="2">
    <source>
        <dbReference type="PROSITE" id="PS50943"/>
    </source>
</evidence>
<dbReference type="InterPro" id="IPR010982">
    <property type="entry name" value="Lambda_DNA-bd_dom_sf"/>
</dbReference>
<evidence type="ECO:0000313" key="3">
    <source>
        <dbReference type="EMBL" id="CUV18386.1"/>
    </source>
</evidence>
<proteinExistence type="inferred from homology"/>
<dbReference type="PROSITE" id="PS50943">
    <property type="entry name" value="HTH_CROC1"/>
    <property type="match status" value="1"/>
</dbReference>
<dbReference type="GO" id="GO:0003677">
    <property type="term" value="F:DNA binding"/>
    <property type="evidence" value="ECO:0007669"/>
    <property type="project" value="InterPro"/>
</dbReference>
<dbReference type="PANTHER" id="PTHR43236:SF2">
    <property type="entry name" value="BLL0069 PROTEIN"/>
    <property type="match status" value="1"/>
</dbReference>
<reference evidence="3" key="1">
    <citation type="submission" date="2015-10" db="EMBL/GenBank/DDBJ databases">
        <authorList>
            <person name="Gilbert D.G."/>
        </authorList>
    </citation>
    <scope>NUCLEOTIDE SEQUENCE</scope>
    <source>
        <strain evidence="3">Phyl III-seqv23</strain>
    </source>
</reference>